<evidence type="ECO:0000313" key="3">
    <source>
        <dbReference type="Proteomes" id="UP001174909"/>
    </source>
</evidence>
<dbReference type="PANTHER" id="PTHR12429">
    <property type="entry name" value="NEURALIZED"/>
    <property type="match status" value="1"/>
</dbReference>
<dbReference type="AlphaFoldDB" id="A0AA35T6T6"/>
<dbReference type="SMART" id="SM00588">
    <property type="entry name" value="NEUZ"/>
    <property type="match status" value="1"/>
</dbReference>
<dbReference type="PANTHER" id="PTHR12429:SF8">
    <property type="entry name" value="NEURALIZED-LIKE PROTEIN 2"/>
    <property type="match status" value="1"/>
</dbReference>
<feature type="domain" description="NHR" evidence="1">
    <location>
        <begin position="21"/>
        <end position="200"/>
    </location>
</feature>
<sequence length="423" mass="46796">MGVAGSSCLAGPNLEFVTMSALPFSHAHRGANVQLSMDGLTARRTKSYDKAVVVSAAPLEDNCLYQVEVKELSAKDFKGCLRIGVTSLPVETVCGWRRWRVDSDTTGNTTALDRTDDGRLCVCTRGERFEVRGSHIDLSSLTKGETVGVTVNPPNGIRFTINGREIRFQGSPPPHQSFSGPKYLFVDIYGPVCAVKSLPVEMREGTVLRVAGLPIEVGRAGEGGGRIDCRYFELCRRFLWALRGTIADGYFNWDHCKCYCSDCYDTDSLPRVKRKGSPAQEYTVPSGWTKFGLHVPKRAELLDMWRDWHVCYHGTPVDSVADILDCGQLSIRGDKTLPDREPVPCPSESLQQVLQTRGLQPGADLPLSLPPLLHLWRGLCREPQMYGESHREILHCKSGIPAPRPSLCLHRVSPDNSEMGLCH</sequence>
<dbReference type="PROSITE" id="PS51065">
    <property type="entry name" value="NHR"/>
    <property type="match status" value="1"/>
</dbReference>
<dbReference type="Proteomes" id="UP001174909">
    <property type="component" value="Unassembled WGS sequence"/>
</dbReference>
<reference evidence="2" key="1">
    <citation type="submission" date="2023-03" db="EMBL/GenBank/DDBJ databases">
        <authorList>
            <person name="Steffen K."/>
            <person name="Cardenas P."/>
        </authorList>
    </citation>
    <scope>NUCLEOTIDE SEQUENCE</scope>
</reference>
<keyword evidence="3" id="KW-1185">Reference proteome</keyword>
<dbReference type="EMBL" id="CASHTH010003259">
    <property type="protein sequence ID" value="CAI8042349.1"/>
    <property type="molecule type" value="Genomic_DNA"/>
</dbReference>
<comment type="caution">
    <text evidence="2">The sequence shown here is derived from an EMBL/GenBank/DDBJ whole genome shotgun (WGS) entry which is preliminary data.</text>
</comment>
<evidence type="ECO:0000259" key="1">
    <source>
        <dbReference type="PROSITE" id="PS51065"/>
    </source>
</evidence>
<dbReference type="Pfam" id="PF07177">
    <property type="entry name" value="Neuralized"/>
    <property type="match status" value="1"/>
</dbReference>
<gene>
    <name evidence="2" type="ORF">GBAR_LOCUS23532</name>
</gene>
<name>A0AA35T6T6_GEOBA</name>
<dbReference type="InterPro" id="IPR006573">
    <property type="entry name" value="NHR_dom"/>
</dbReference>
<dbReference type="InterPro" id="IPR037962">
    <property type="entry name" value="Neuralized"/>
</dbReference>
<protein>
    <submittedName>
        <fullName evidence="2">Neuralized-like protein 4</fullName>
    </submittedName>
</protein>
<evidence type="ECO:0000313" key="2">
    <source>
        <dbReference type="EMBL" id="CAI8042349.1"/>
    </source>
</evidence>
<organism evidence="2 3">
    <name type="scientific">Geodia barretti</name>
    <name type="common">Barrett's horny sponge</name>
    <dbReference type="NCBI Taxonomy" id="519541"/>
    <lineage>
        <taxon>Eukaryota</taxon>
        <taxon>Metazoa</taxon>
        <taxon>Porifera</taxon>
        <taxon>Demospongiae</taxon>
        <taxon>Heteroscleromorpha</taxon>
        <taxon>Tetractinellida</taxon>
        <taxon>Astrophorina</taxon>
        <taxon>Geodiidae</taxon>
        <taxon>Geodia</taxon>
    </lineage>
</organism>
<proteinExistence type="predicted"/>
<accession>A0AA35T6T6</accession>
<dbReference type="Gene3D" id="2.60.120.920">
    <property type="match status" value="1"/>
</dbReference>
<dbReference type="InterPro" id="IPR043136">
    <property type="entry name" value="B30.2/SPRY_sf"/>
</dbReference>